<proteinExistence type="predicted"/>
<protein>
    <submittedName>
        <fullName evidence="2">Uncharacterized protein</fullName>
    </submittedName>
</protein>
<sequence length="59" mass="6685">MRNGPKTEKMSHCTKSTRPGLPYTGRTHGRVPLASLFKHLRRPLDRGRRGGSKELLKES</sequence>
<feature type="compositionally biased region" description="Basic and acidic residues" evidence="1">
    <location>
        <begin position="1"/>
        <end position="11"/>
    </location>
</feature>
<dbReference type="EMBL" id="KN397934">
    <property type="protein sequence ID" value="KHG12589.1"/>
    <property type="molecule type" value="Genomic_DNA"/>
</dbReference>
<evidence type="ECO:0000313" key="3">
    <source>
        <dbReference type="Proteomes" id="UP000032142"/>
    </source>
</evidence>
<name>A0A0B0NL90_GOSAR</name>
<dbReference type="Proteomes" id="UP000032142">
    <property type="component" value="Unassembled WGS sequence"/>
</dbReference>
<reference evidence="3" key="1">
    <citation type="submission" date="2014-09" db="EMBL/GenBank/DDBJ databases">
        <authorList>
            <person name="Mudge J."/>
            <person name="Ramaraj T."/>
            <person name="Lindquist I.E."/>
            <person name="Bharti A.K."/>
            <person name="Sundararajan A."/>
            <person name="Cameron C.T."/>
            <person name="Woodward J.E."/>
            <person name="May G.D."/>
            <person name="Brubaker C."/>
            <person name="Broadhvest J."/>
            <person name="Wilkins T.A."/>
        </authorList>
    </citation>
    <scope>NUCLEOTIDE SEQUENCE</scope>
    <source>
        <strain evidence="3">cv. AKA8401</strain>
    </source>
</reference>
<dbReference type="AlphaFoldDB" id="A0A0B0NL90"/>
<evidence type="ECO:0000313" key="2">
    <source>
        <dbReference type="EMBL" id="KHG12589.1"/>
    </source>
</evidence>
<evidence type="ECO:0000256" key="1">
    <source>
        <dbReference type="SAM" id="MobiDB-lite"/>
    </source>
</evidence>
<organism evidence="2 3">
    <name type="scientific">Gossypium arboreum</name>
    <name type="common">Tree cotton</name>
    <name type="synonym">Gossypium nanking</name>
    <dbReference type="NCBI Taxonomy" id="29729"/>
    <lineage>
        <taxon>Eukaryota</taxon>
        <taxon>Viridiplantae</taxon>
        <taxon>Streptophyta</taxon>
        <taxon>Embryophyta</taxon>
        <taxon>Tracheophyta</taxon>
        <taxon>Spermatophyta</taxon>
        <taxon>Magnoliopsida</taxon>
        <taxon>eudicotyledons</taxon>
        <taxon>Gunneridae</taxon>
        <taxon>Pentapetalae</taxon>
        <taxon>rosids</taxon>
        <taxon>malvids</taxon>
        <taxon>Malvales</taxon>
        <taxon>Malvaceae</taxon>
        <taxon>Malvoideae</taxon>
        <taxon>Gossypium</taxon>
    </lineage>
</organism>
<feature type="region of interest" description="Disordered" evidence="1">
    <location>
        <begin position="1"/>
        <end position="28"/>
    </location>
</feature>
<gene>
    <name evidence="2" type="ORF">F383_17850</name>
</gene>
<keyword evidence="3" id="KW-1185">Reference proteome</keyword>
<accession>A0A0B0NL90</accession>